<evidence type="ECO:0000313" key="2">
    <source>
        <dbReference type="Proteomes" id="UP000309893"/>
    </source>
</evidence>
<dbReference type="RefSeq" id="WP_036318831.1">
    <property type="nucleotide sequence ID" value="NZ_JBHUPJ010000002.1"/>
</dbReference>
<protein>
    <recommendedName>
        <fullName evidence="3">DUF4177 domain-containing protein</fullName>
    </recommendedName>
</protein>
<organism evidence="1 2">
    <name type="scientific">Microbacterium laevaniformans</name>
    <dbReference type="NCBI Taxonomy" id="36807"/>
    <lineage>
        <taxon>Bacteria</taxon>
        <taxon>Bacillati</taxon>
        <taxon>Actinomycetota</taxon>
        <taxon>Actinomycetes</taxon>
        <taxon>Micrococcales</taxon>
        <taxon>Microbacteriaceae</taxon>
        <taxon>Microbacterium</taxon>
    </lineage>
</organism>
<evidence type="ECO:0008006" key="3">
    <source>
        <dbReference type="Google" id="ProtNLM"/>
    </source>
</evidence>
<dbReference type="AlphaFoldDB" id="A0A4V6RDP2"/>
<name>A0A4V6RDP2_9MICO</name>
<reference evidence="1 2" key="1">
    <citation type="submission" date="2019-04" db="EMBL/GenBank/DDBJ databases">
        <title>Microbes associate with the intestines of laboratory mice.</title>
        <authorList>
            <person name="Navarre W."/>
            <person name="Wong E."/>
            <person name="Huang K."/>
            <person name="Tropini C."/>
            <person name="Ng K."/>
            <person name="Yu B."/>
        </authorList>
    </citation>
    <scope>NUCLEOTIDE SEQUENCE [LARGE SCALE GENOMIC DNA]</scope>
    <source>
        <strain evidence="1 2">NM46_B2-13</strain>
    </source>
</reference>
<evidence type="ECO:0000313" key="1">
    <source>
        <dbReference type="EMBL" id="TGY38330.1"/>
    </source>
</evidence>
<dbReference type="EMBL" id="SRYO01000002">
    <property type="protein sequence ID" value="TGY38330.1"/>
    <property type="molecule type" value="Genomic_DNA"/>
</dbReference>
<proteinExistence type="predicted"/>
<gene>
    <name evidence="1" type="ORF">E5344_03545</name>
</gene>
<sequence>MHTACDRSEPRDEYAYVIVETRLQSRTDAEAENSDQIRHRWSELNEWGAMGYELLHTVTIATGSRTTIFDTLQLHVRP</sequence>
<accession>A0A4V6RDP2</accession>
<comment type="caution">
    <text evidence="1">The sequence shown here is derived from an EMBL/GenBank/DDBJ whole genome shotgun (WGS) entry which is preliminary data.</text>
</comment>
<dbReference type="Proteomes" id="UP000309893">
    <property type="component" value="Unassembled WGS sequence"/>
</dbReference>